<keyword evidence="1" id="KW-0472">Membrane</keyword>
<comment type="caution">
    <text evidence="2">The sequence shown here is derived from an EMBL/GenBank/DDBJ whole genome shotgun (WGS) entry which is preliminary data.</text>
</comment>
<dbReference type="AlphaFoldDB" id="A0AAV7RUP2"/>
<dbReference type="EMBL" id="JANPWB010000009">
    <property type="protein sequence ID" value="KAJ1154563.1"/>
    <property type="molecule type" value="Genomic_DNA"/>
</dbReference>
<protein>
    <submittedName>
        <fullName evidence="2">Uncharacterized protein</fullName>
    </submittedName>
</protein>
<evidence type="ECO:0000313" key="3">
    <source>
        <dbReference type="Proteomes" id="UP001066276"/>
    </source>
</evidence>
<dbReference type="Proteomes" id="UP001066276">
    <property type="component" value="Chromosome 5"/>
</dbReference>
<keyword evidence="1" id="KW-1133">Transmembrane helix</keyword>
<proteinExistence type="predicted"/>
<sequence>MSVNYHLFFPPFYILPRTSRLPPPASLSQRRPVHCGTVPARATLSLERGRGVGFSAFLVLRSWGREDPAGVISCGLLPVAASTGVVRYPEGILPVVVFLLYFGALLLFCLIRTPESVPAGTMEPRVLRKLSRIGHTR</sequence>
<gene>
    <name evidence="2" type="ORF">NDU88_007312</name>
</gene>
<organism evidence="2 3">
    <name type="scientific">Pleurodeles waltl</name>
    <name type="common">Iberian ribbed newt</name>
    <dbReference type="NCBI Taxonomy" id="8319"/>
    <lineage>
        <taxon>Eukaryota</taxon>
        <taxon>Metazoa</taxon>
        <taxon>Chordata</taxon>
        <taxon>Craniata</taxon>
        <taxon>Vertebrata</taxon>
        <taxon>Euteleostomi</taxon>
        <taxon>Amphibia</taxon>
        <taxon>Batrachia</taxon>
        <taxon>Caudata</taxon>
        <taxon>Salamandroidea</taxon>
        <taxon>Salamandridae</taxon>
        <taxon>Pleurodelinae</taxon>
        <taxon>Pleurodeles</taxon>
    </lineage>
</organism>
<keyword evidence="1" id="KW-0812">Transmembrane</keyword>
<name>A0AAV7RUP2_PLEWA</name>
<keyword evidence="3" id="KW-1185">Reference proteome</keyword>
<reference evidence="2" key="1">
    <citation type="journal article" date="2022" name="bioRxiv">
        <title>Sequencing and chromosome-scale assembly of the giantPleurodeles waltlgenome.</title>
        <authorList>
            <person name="Brown T."/>
            <person name="Elewa A."/>
            <person name="Iarovenko S."/>
            <person name="Subramanian E."/>
            <person name="Araus A.J."/>
            <person name="Petzold A."/>
            <person name="Susuki M."/>
            <person name="Suzuki K.-i.T."/>
            <person name="Hayashi T."/>
            <person name="Toyoda A."/>
            <person name="Oliveira C."/>
            <person name="Osipova E."/>
            <person name="Leigh N.D."/>
            <person name="Simon A."/>
            <person name="Yun M.H."/>
        </authorList>
    </citation>
    <scope>NUCLEOTIDE SEQUENCE</scope>
    <source>
        <strain evidence="2">20211129_DDA</strain>
        <tissue evidence="2">Liver</tissue>
    </source>
</reference>
<evidence type="ECO:0000313" key="2">
    <source>
        <dbReference type="EMBL" id="KAJ1154563.1"/>
    </source>
</evidence>
<accession>A0AAV7RUP2</accession>
<feature type="transmembrane region" description="Helical" evidence="1">
    <location>
        <begin position="92"/>
        <end position="111"/>
    </location>
</feature>
<evidence type="ECO:0000256" key="1">
    <source>
        <dbReference type="SAM" id="Phobius"/>
    </source>
</evidence>